<organism evidence="13 14">
    <name type="scientific">Pavo cristatus</name>
    <name type="common">Indian peafowl</name>
    <name type="synonym">Blue peafowl</name>
    <dbReference type="NCBI Taxonomy" id="9049"/>
    <lineage>
        <taxon>Eukaryota</taxon>
        <taxon>Metazoa</taxon>
        <taxon>Chordata</taxon>
        <taxon>Craniata</taxon>
        <taxon>Vertebrata</taxon>
        <taxon>Euteleostomi</taxon>
        <taxon>Archelosauria</taxon>
        <taxon>Archosauria</taxon>
        <taxon>Dinosauria</taxon>
        <taxon>Saurischia</taxon>
        <taxon>Theropoda</taxon>
        <taxon>Coelurosauria</taxon>
        <taxon>Aves</taxon>
        <taxon>Neognathae</taxon>
        <taxon>Galloanserae</taxon>
        <taxon>Galliformes</taxon>
        <taxon>Phasianidae</taxon>
        <taxon>Phasianinae</taxon>
        <taxon>Pavo</taxon>
    </lineage>
</organism>
<evidence type="ECO:0000259" key="12">
    <source>
        <dbReference type="PROSITE" id="PS50835"/>
    </source>
</evidence>
<keyword evidence="4 11" id="KW-0732">Signal</keyword>
<keyword evidence="10" id="KW-0393">Immunoglobulin domain</keyword>
<dbReference type="GO" id="GO:0042102">
    <property type="term" value="P:positive regulation of T cell proliferation"/>
    <property type="evidence" value="ECO:0007669"/>
    <property type="project" value="TreeGrafter"/>
</dbReference>
<feature type="signal peptide" evidence="11">
    <location>
        <begin position="1"/>
        <end position="19"/>
    </location>
</feature>
<keyword evidence="3" id="KW-0812">Transmembrane</keyword>
<dbReference type="GO" id="GO:0031295">
    <property type="term" value="P:T cell costimulation"/>
    <property type="evidence" value="ECO:0007669"/>
    <property type="project" value="TreeGrafter"/>
</dbReference>
<evidence type="ECO:0000256" key="2">
    <source>
        <dbReference type="ARBA" id="ARBA00022475"/>
    </source>
</evidence>
<comment type="subcellular location">
    <subcellularLocation>
        <location evidence="1">Cell membrane</location>
        <topology evidence="1">Single-pass type I membrane protein</topology>
    </subcellularLocation>
</comment>
<dbReference type="SMART" id="SM00409">
    <property type="entry name" value="IG"/>
    <property type="match status" value="1"/>
</dbReference>
<evidence type="ECO:0000313" key="14">
    <source>
        <dbReference type="Proteomes" id="UP000694428"/>
    </source>
</evidence>
<feature type="domain" description="Ig-like" evidence="12">
    <location>
        <begin position="138"/>
        <end position="170"/>
    </location>
</feature>
<dbReference type="GO" id="GO:0006955">
    <property type="term" value="P:immune response"/>
    <property type="evidence" value="ECO:0007669"/>
    <property type="project" value="TreeGrafter"/>
</dbReference>
<sequence length="284" mass="32468">MEKLLLLHIFLFCWRSLNALFTVEAPKSLYTAELGSNVTMECVFPVNGKLKFGDLSVIWEKKDEVRKDVYILVKGKEDSESQHSDFQGRTKLLKENLDLGQSLLQISNVKLRDAGLYHCLIEYGGADYKTINLKVQAPYRTITQEVVSTGDKEWKLTCQSEGYPKAEVMWQNGECQDLTDKANTTDLCSVTYHLYKNIFCFSTKLVINFFKREYNHMSLVLLTQSFLLSECSLGETLTPLDSSGTQTYLSFCGIYRGHCIVVCASHTFAEQKYKGHNRRKNRVS</sequence>
<dbReference type="GO" id="GO:0071222">
    <property type="term" value="P:cellular response to lipopolysaccharide"/>
    <property type="evidence" value="ECO:0007669"/>
    <property type="project" value="TreeGrafter"/>
</dbReference>
<dbReference type="Pfam" id="PF07686">
    <property type="entry name" value="V-set"/>
    <property type="match status" value="1"/>
</dbReference>
<dbReference type="SUPFAM" id="SSF48726">
    <property type="entry name" value="Immunoglobulin"/>
    <property type="match status" value="1"/>
</dbReference>
<evidence type="ECO:0000256" key="7">
    <source>
        <dbReference type="ARBA" id="ARBA00023157"/>
    </source>
</evidence>
<evidence type="ECO:0000313" key="13">
    <source>
        <dbReference type="Ensembl" id="ENSPSTP00000002462.1"/>
    </source>
</evidence>
<feature type="domain" description="Ig-like" evidence="12">
    <location>
        <begin position="35"/>
        <end position="132"/>
    </location>
</feature>
<dbReference type="FunFam" id="2.60.40.10:FF:001912">
    <property type="entry name" value="CD274 molecule"/>
    <property type="match status" value="1"/>
</dbReference>
<name>A0A8C9ELQ4_PAVCR</name>
<evidence type="ECO:0000256" key="6">
    <source>
        <dbReference type="ARBA" id="ARBA00023136"/>
    </source>
</evidence>
<feature type="chain" id="PRO_5034437564" description="Ig-like domain-containing protein" evidence="11">
    <location>
        <begin position="20"/>
        <end position="284"/>
    </location>
</feature>
<evidence type="ECO:0000256" key="5">
    <source>
        <dbReference type="ARBA" id="ARBA00022989"/>
    </source>
</evidence>
<keyword evidence="6" id="KW-0472">Membrane</keyword>
<accession>A0A8C9ELQ4</accession>
<evidence type="ECO:0000256" key="8">
    <source>
        <dbReference type="ARBA" id="ARBA00023170"/>
    </source>
</evidence>
<dbReference type="GO" id="GO:0042130">
    <property type="term" value="P:negative regulation of T cell proliferation"/>
    <property type="evidence" value="ECO:0007669"/>
    <property type="project" value="TreeGrafter"/>
</dbReference>
<reference evidence="13" key="1">
    <citation type="submission" date="2025-08" db="UniProtKB">
        <authorList>
            <consortium name="Ensembl"/>
        </authorList>
    </citation>
    <scope>IDENTIFICATION</scope>
</reference>
<keyword evidence="14" id="KW-1185">Reference proteome</keyword>
<keyword evidence="9" id="KW-0325">Glycoprotein</keyword>
<proteinExistence type="predicted"/>
<evidence type="ECO:0000256" key="4">
    <source>
        <dbReference type="ARBA" id="ARBA00022729"/>
    </source>
</evidence>
<dbReference type="PANTHER" id="PTHR25466">
    <property type="entry name" value="T-LYMPHOCYTE ACTIVATION ANTIGEN"/>
    <property type="match status" value="1"/>
</dbReference>
<dbReference type="PANTHER" id="PTHR25466:SF3">
    <property type="entry name" value="PROGRAMMED CELL DEATH 1 LIGAND 1"/>
    <property type="match status" value="1"/>
</dbReference>
<dbReference type="Gene3D" id="2.60.40.10">
    <property type="entry name" value="Immunoglobulins"/>
    <property type="match status" value="2"/>
</dbReference>
<dbReference type="InterPro" id="IPR007110">
    <property type="entry name" value="Ig-like_dom"/>
</dbReference>
<dbReference type="InterPro" id="IPR051713">
    <property type="entry name" value="T-cell_Activation_Regulation"/>
</dbReference>
<evidence type="ECO:0000256" key="10">
    <source>
        <dbReference type="ARBA" id="ARBA00023319"/>
    </source>
</evidence>
<keyword evidence="8" id="KW-0675">Receptor</keyword>
<dbReference type="InterPro" id="IPR003599">
    <property type="entry name" value="Ig_sub"/>
</dbReference>
<dbReference type="AlphaFoldDB" id="A0A8C9ELQ4"/>
<keyword evidence="5" id="KW-1133">Transmembrane helix</keyword>
<dbReference type="InterPro" id="IPR013783">
    <property type="entry name" value="Ig-like_fold"/>
</dbReference>
<reference evidence="13" key="2">
    <citation type="submission" date="2025-09" db="UniProtKB">
        <authorList>
            <consortium name="Ensembl"/>
        </authorList>
    </citation>
    <scope>IDENTIFICATION</scope>
</reference>
<evidence type="ECO:0000256" key="3">
    <source>
        <dbReference type="ARBA" id="ARBA00022692"/>
    </source>
</evidence>
<dbReference type="Ensembl" id="ENSPSTT00000002587.1">
    <property type="protein sequence ID" value="ENSPSTP00000002462.1"/>
    <property type="gene ID" value="ENSPSTG00000001831.1"/>
</dbReference>
<evidence type="ECO:0000256" key="9">
    <source>
        <dbReference type="ARBA" id="ARBA00023180"/>
    </source>
</evidence>
<dbReference type="PROSITE" id="PS50835">
    <property type="entry name" value="IG_LIKE"/>
    <property type="match status" value="2"/>
</dbReference>
<dbReference type="InterPro" id="IPR036179">
    <property type="entry name" value="Ig-like_dom_sf"/>
</dbReference>
<evidence type="ECO:0000256" key="1">
    <source>
        <dbReference type="ARBA" id="ARBA00004251"/>
    </source>
</evidence>
<dbReference type="GO" id="GO:0007166">
    <property type="term" value="P:cell surface receptor signaling pathway"/>
    <property type="evidence" value="ECO:0007669"/>
    <property type="project" value="TreeGrafter"/>
</dbReference>
<dbReference type="InterPro" id="IPR013106">
    <property type="entry name" value="Ig_V-set"/>
</dbReference>
<dbReference type="Proteomes" id="UP000694428">
    <property type="component" value="Unplaced"/>
</dbReference>
<evidence type="ECO:0000256" key="11">
    <source>
        <dbReference type="SAM" id="SignalP"/>
    </source>
</evidence>
<protein>
    <recommendedName>
        <fullName evidence="12">Ig-like domain-containing protein</fullName>
    </recommendedName>
</protein>
<keyword evidence="2" id="KW-1003">Cell membrane</keyword>
<dbReference type="GO" id="GO:0009897">
    <property type="term" value="C:external side of plasma membrane"/>
    <property type="evidence" value="ECO:0007669"/>
    <property type="project" value="TreeGrafter"/>
</dbReference>
<keyword evidence="7" id="KW-1015">Disulfide bond</keyword>